<feature type="chain" id="PRO_5008001021" description="CBM6 domain-containing protein" evidence="3">
    <location>
        <begin position="24"/>
        <end position="447"/>
    </location>
</feature>
<evidence type="ECO:0000256" key="2">
    <source>
        <dbReference type="SAM" id="MobiDB-lite"/>
    </source>
</evidence>
<feature type="region of interest" description="Disordered" evidence="2">
    <location>
        <begin position="185"/>
        <end position="213"/>
    </location>
</feature>
<feature type="signal peptide" evidence="3">
    <location>
        <begin position="1"/>
        <end position="23"/>
    </location>
</feature>
<dbReference type="OrthoDB" id="652886at2"/>
<dbReference type="KEGG" id="fla:SY85_03065"/>
<dbReference type="Pfam" id="PF03422">
    <property type="entry name" value="CBM_6"/>
    <property type="match status" value="1"/>
</dbReference>
<dbReference type="EMBL" id="CP011390">
    <property type="protein sequence ID" value="ANE49636.1"/>
    <property type="molecule type" value="Genomic_DNA"/>
</dbReference>
<reference evidence="6" key="1">
    <citation type="submission" date="2015-01" db="EMBL/GenBank/DDBJ databases">
        <title>Flavisolibacter sp./LCS9/ whole genome sequencing.</title>
        <authorList>
            <person name="Kim M.K."/>
            <person name="Srinivasan S."/>
            <person name="Lee J.-J."/>
        </authorList>
    </citation>
    <scope>NUCLEOTIDE SEQUENCE [LARGE SCALE GENOMIC DNA]</scope>
    <source>
        <strain evidence="6">LCS9</strain>
    </source>
</reference>
<dbReference type="SUPFAM" id="SSF49785">
    <property type="entry name" value="Galactose-binding domain-like"/>
    <property type="match status" value="1"/>
</dbReference>
<dbReference type="InterPro" id="IPR005084">
    <property type="entry name" value="CBM6"/>
</dbReference>
<evidence type="ECO:0000313" key="6">
    <source>
        <dbReference type="Proteomes" id="UP000077177"/>
    </source>
</evidence>
<dbReference type="AlphaFoldDB" id="A0A172TRL1"/>
<name>A0A172TRL1_9BACT</name>
<evidence type="ECO:0000256" key="3">
    <source>
        <dbReference type="SAM" id="SignalP"/>
    </source>
</evidence>
<sequence>MKNKGIKLSLMIPYLSVILLATACKKDDLSAENNTVATASTPTETLALDAPTATTTSSTTTSTTRIEAENYTSMSGVGLDACSEGGKNVGSIQAGDWMKYTVTTPAAGSYKMNFRVAGPGGQFQVRNAAGTVLATVTAPKTAAYQTYTTVSVNANLASGSQTIQLYAVSAGYNINWFEVVGGTTTSGSTDASTSTGTSGSTSGSTTTTTSSALGSTTIGSNTLFRETFEGTSPWSGFGQEWYTSYAFTTATTPALQGSKVGRFELRDTDPNYRSEVRFPSTYNGKDRWVSFSVYWPSSGMKDDSKPELFHQAHQTSQTSPPVSLIVKNGHIWAEVNGQVFSGTLGTGTSKTMDIGAVPKDQWVRFVIHYKFSYNTDGAWQIWKNGSQVLNYAGKTIYPPAITSSLPTFKLGIYKWVWSGTATSDATLRVMYVDDVRVGNESSSLSTM</sequence>
<accession>A0A172TRL1</accession>
<dbReference type="Pfam" id="PF14099">
    <property type="entry name" value="Polysacc_lyase"/>
    <property type="match status" value="1"/>
</dbReference>
<dbReference type="RefSeq" id="WP_066401757.1">
    <property type="nucleotide sequence ID" value="NZ_CP011390.1"/>
</dbReference>
<dbReference type="SMART" id="SM00606">
    <property type="entry name" value="CBD_IV"/>
    <property type="match status" value="1"/>
</dbReference>
<keyword evidence="1 3" id="KW-0732">Signal</keyword>
<evidence type="ECO:0000259" key="4">
    <source>
        <dbReference type="PROSITE" id="PS51175"/>
    </source>
</evidence>
<dbReference type="PROSITE" id="PS51175">
    <property type="entry name" value="CBM6"/>
    <property type="match status" value="1"/>
</dbReference>
<dbReference type="InterPro" id="IPR006584">
    <property type="entry name" value="Cellulose-bd_IV"/>
</dbReference>
<dbReference type="InterPro" id="IPR025975">
    <property type="entry name" value="Polysacc_lyase"/>
</dbReference>
<feature type="domain" description="CBM6" evidence="4">
    <location>
        <begin position="64"/>
        <end position="180"/>
    </location>
</feature>
<dbReference type="CDD" id="cd04080">
    <property type="entry name" value="CBM6_cellulase-like"/>
    <property type="match status" value="1"/>
</dbReference>
<protein>
    <recommendedName>
        <fullName evidence="4">CBM6 domain-containing protein</fullName>
    </recommendedName>
</protein>
<keyword evidence="6" id="KW-1185">Reference proteome</keyword>
<reference evidence="5 6" key="2">
    <citation type="journal article" date="2016" name="Int. J. Syst. Evol. Microbiol.">
        <title>Flavisolibacter tropicus sp. nov., isolated from tropical soil.</title>
        <authorList>
            <person name="Lee J.J."/>
            <person name="Kang M.S."/>
            <person name="Kim G.S."/>
            <person name="Lee C.S."/>
            <person name="Lim S."/>
            <person name="Lee J."/>
            <person name="Roh S.H."/>
            <person name="Kang H."/>
            <person name="Ha J.M."/>
            <person name="Bae S."/>
            <person name="Jung H.Y."/>
            <person name="Kim M.K."/>
        </authorList>
    </citation>
    <scope>NUCLEOTIDE SEQUENCE [LARGE SCALE GENOMIC DNA]</scope>
    <source>
        <strain evidence="5 6">LCS9</strain>
    </source>
</reference>
<dbReference type="Gene3D" id="2.60.120.200">
    <property type="match status" value="1"/>
</dbReference>
<evidence type="ECO:0000313" key="5">
    <source>
        <dbReference type="EMBL" id="ANE49636.1"/>
    </source>
</evidence>
<gene>
    <name evidence="5" type="ORF">SY85_03065</name>
</gene>
<dbReference type="STRING" id="1492898.SY85_03065"/>
<organism evidence="5 6">
    <name type="scientific">Flavisolibacter tropicus</name>
    <dbReference type="NCBI Taxonomy" id="1492898"/>
    <lineage>
        <taxon>Bacteria</taxon>
        <taxon>Pseudomonadati</taxon>
        <taxon>Bacteroidota</taxon>
        <taxon>Chitinophagia</taxon>
        <taxon>Chitinophagales</taxon>
        <taxon>Chitinophagaceae</taxon>
        <taxon>Flavisolibacter</taxon>
    </lineage>
</organism>
<dbReference type="GO" id="GO:0030246">
    <property type="term" value="F:carbohydrate binding"/>
    <property type="evidence" value="ECO:0007669"/>
    <property type="project" value="InterPro"/>
</dbReference>
<dbReference type="Gene3D" id="2.60.120.260">
    <property type="entry name" value="Galactose-binding domain-like"/>
    <property type="match status" value="1"/>
</dbReference>
<evidence type="ECO:0000256" key="1">
    <source>
        <dbReference type="ARBA" id="ARBA00022729"/>
    </source>
</evidence>
<proteinExistence type="predicted"/>
<dbReference type="Proteomes" id="UP000077177">
    <property type="component" value="Chromosome"/>
</dbReference>
<dbReference type="PROSITE" id="PS51257">
    <property type="entry name" value="PROKAR_LIPOPROTEIN"/>
    <property type="match status" value="1"/>
</dbReference>
<dbReference type="InterPro" id="IPR008979">
    <property type="entry name" value="Galactose-bd-like_sf"/>
</dbReference>